<dbReference type="RefSeq" id="WP_202011095.1">
    <property type="nucleotide sequence ID" value="NZ_JAERRB010000005.1"/>
</dbReference>
<dbReference type="EMBL" id="JAERRB010000005">
    <property type="protein sequence ID" value="MBL0742637.1"/>
    <property type="molecule type" value="Genomic_DNA"/>
</dbReference>
<comment type="caution">
    <text evidence="1">The sequence shown here is derived from an EMBL/GenBank/DDBJ whole genome shotgun (WGS) entry which is preliminary data.</text>
</comment>
<gene>
    <name evidence="1" type="ORF">JI741_15535</name>
</gene>
<reference evidence="1 2" key="1">
    <citation type="submission" date="2021-01" db="EMBL/GenBank/DDBJ databases">
        <title>Chryseolinea sp. Jin1 Genome sequencing and assembly.</title>
        <authorList>
            <person name="Kim I."/>
        </authorList>
    </citation>
    <scope>NUCLEOTIDE SEQUENCE [LARGE SCALE GENOMIC DNA]</scope>
    <source>
        <strain evidence="1 2">Jin1</strain>
    </source>
</reference>
<organism evidence="1 2">
    <name type="scientific">Chryseolinea lacunae</name>
    <dbReference type="NCBI Taxonomy" id="2801331"/>
    <lineage>
        <taxon>Bacteria</taxon>
        <taxon>Pseudomonadati</taxon>
        <taxon>Bacteroidota</taxon>
        <taxon>Cytophagia</taxon>
        <taxon>Cytophagales</taxon>
        <taxon>Fulvivirgaceae</taxon>
        <taxon>Chryseolinea</taxon>
    </lineage>
</organism>
<accession>A0ABS1KTP1</accession>
<dbReference type="Gene3D" id="2.30.30.40">
    <property type="entry name" value="SH3 Domains"/>
    <property type="match status" value="1"/>
</dbReference>
<evidence type="ECO:0000313" key="2">
    <source>
        <dbReference type="Proteomes" id="UP000613030"/>
    </source>
</evidence>
<dbReference type="Proteomes" id="UP000613030">
    <property type="component" value="Unassembled WGS sequence"/>
</dbReference>
<evidence type="ECO:0008006" key="3">
    <source>
        <dbReference type="Google" id="ProtNLM"/>
    </source>
</evidence>
<sequence>MKPSLLITIVILMLVGRGAKAQDYFKAGDTLYVWSNTSLNVRSQTTGAVADQLPYGTQVIVLEGQQPAAPKQEVIAGQLIGKEQFPAFHLVGNYIPIRYGNKSGFVFGGYLSKLPPRKTQRLNGANESTKEYFERNFGVFKTTHSEKEGDHGKYKTDRVVYGNGVCLNYGGDGYGGSEILILPDLSLVQGYLFLNQMHNFDAAKKNGRDLYVNSYNQQTQTIDISMDFEFFQLHKIGPYLIVTSGWSE</sequence>
<proteinExistence type="predicted"/>
<keyword evidence="2" id="KW-1185">Reference proteome</keyword>
<name>A0ABS1KTP1_9BACT</name>
<protein>
    <recommendedName>
        <fullName evidence="3">SH3b domain-containing protein</fullName>
    </recommendedName>
</protein>
<evidence type="ECO:0000313" key="1">
    <source>
        <dbReference type="EMBL" id="MBL0742637.1"/>
    </source>
</evidence>